<feature type="signal peptide" evidence="11">
    <location>
        <begin position="1"/>
        <end position="19"/>
    </location>
</feature>
<dbReference type="GO" id="GO:0016020">
    <property type="term" value="C:membrane"/>
    <property type="evidence" value="ECO:0007669"/>
    <property type="project" value="UniProtKB-SubCell"/>
</dbReference>
<accession>A0AAD8X6B0</accession>
<evidence type="ECO:0000256" key="8">
    <source>
        <dbReference type="ARBA" id="ARBA00023004"/>
    </source>
</evidence>
<dbReference type="PANTHER" id="PTHR24282">
    <property type="entry name" value="CYTOCHROME P450 FAMILY MEMBER"/>
    <property type="match status" value="1"/>
</dbReference>
<organism evidence="13 14">
    <name type="scientific">Lolium multiflorum</name>
    <name type="common">Italian ryegrass</name>
    <name type="synonym">Lolium perenne subsp. multiflorum</name>
    <dbReference type="NCBI Taxonomy" id="4521"/>
    <lineage>
        <taxon>Eukaryota</taxon>
        <taxon>Viridiplantae</taxon>
        <taxon>Streptophyta</taxon>
        <taxon>Embryophyta</taxon>
        <taxon>Tracheophyta</taxon>
        <taxon>Spermatophyta</taxon>
        <taxon>Magnoliopsida</taxon>
        <taxon>Liliopsida</taxon>
        <taxon>Poales</taxon>
        <taxon>Poaceae</taxon>
        <taxon>BOP clade</taxon>
        <taxon>Pooideae</taxon>
        <taxon>Poodae</taxon>
        <taxon>Poeae</taxon>
        <taxon>Poeae Chloroplast Group 2 (Poeae type)</taxon>
        <taxon>Loliodinae</taxon>
        <taxon>Loliinae</taxon>
        <taxon>Lolium</taxon>
    </lineage>
</organism>
<dbReference type="Pfam" id="PF00067">
    <property type="entry name" value="p450"/>
    <property type="match status" value="1"/>
</dbReference>
<sequence length="223" mass="24403">MAPAYALLVLTTILLSTSTSTPPSTAAALQHPPSRHPSPGEYKVYFVLLKPRADGAHLAMNKDEHREWNLSFLPSAFTVHGKKRMVSSYGAIFYGFSAWLTDEELDDVSRKTGFGRSFPAGVKHPATTQTPDFLGLNKAENYGWDNSNYGKRGVNLTSPLLIHHDPDLWGKDASQFNPERFADGISNATKHPGAFFPLGGGPWICIGQNYALLQAKMALSTIL</sequence>
<keyword evidence="4" id="KW-0812">Transmembrane</keyword>
<comment type="subcellular location">
    <subcellularLocation>
        <location evidence="1">Membrane</location>
    </subcellularLocation>
</comment>
<keyword evidence="10" id="KW-0472">Membrane</keyword>
<dbReference type="GO" id="GO:0020037">
    <property type="term" value="F:heme binding"/>
    <property type="evidence" value="ECO:0007669"/>
    <property type="project" value="InterPro"/>
</dbReference>
<evidence type="ECO:0000256" key="1">
    <source>
        <dbReference type="ARBA" id="ARBA00004370"/>
    </source>
</evidence>
<dbReference type="InterPro" id="IPR050665">
    <property type="entry name" value="Cytochrome_P450_Monooxygen"/>
</dbReference>
<evidence type="ECO:0000313" key="13">
    <source>
        <dbReference type="EMBL" id="KAK1698266.1"/>
    </source>
</evidence>
<keyword evidence="3" id="KW-0349">Heme</keyword>
<keyword evidence="7" id="KW-0560">Oxidoreductase</keyword>
<dbReference type="EMBL" id="JAUUTY010000001">
    <property type="protein sequence ID" value="KAK1698266.1"/>
    <property type="molecule type" value="Genomic_DNA"/>
</dbReference>
<evidence type="ECO:0000256" key="11">
    <source>
        <dbReference type="SAM" id="SignalP"/>
    </source>
</evidence>
<comment type="similarity">
    <text evidence="2">Belongs to the cytochrome P450 family.</text>
</comment>
<dbReference type="Proteomes" id="UP001231189">
    <property type="component" value="Unassembled WGS sequence"/>
</dbReference>
<reference evidence="13" key="1">
    <citation type="submission" date="2023-07" db="EMBL/GenBank/DDBJ databases">
        <title>A chromosome-level genome assembly of Lolium multiflorum.</title>
        <authorList>
            <person name="Chen Y."/>
            <person name="Copetti D."/>
            <person name="Kolliker R."/>
            <person name="Studer B."/>
        </authorList>
    </citation>
    <scope>NUCLEOTIDE SEQUENCE</scope>
    <source>
        <strain evidence="13">02402/16</strain>
        <tissue evidence="13">Leaf</tissue>
    </source>
</reference>
<evidence type="ECO:0000256" key="9">
    <source>
        <dbReference type="ARBA" id="ARBA00023033"/>
    </source>
</evidence>
<dbReference type="InterPro" id="IPR001128">
    <property type="entry name" value="Cyt_P450"/>
</dbReference>
<keyword evidence="6" id="KW-1133">Transmembrane helix</keyword>
<evidence type="ECO:0000256" key="3">
    <source>
        <dbReference type="ARBA" id="ARBA00022617"/>
    </source>
</evidence>
<evidence type="ECO:0000259" key="12">
    <source>
        <dbReference type="Pfam" id="PF05922"/>
    </source>
</evidence>
<evidence type="ECO:0000256" key="10">
    <source>
        <dbReference type="ARBA" id="ARBA00023136"/>
    </source>
</evidence>
<dbReference type="PANTHER" id="PTHR24282:SF255">
    <property type="entry name" value="CYTOCHROME P450 72A11-RELATED"/>
    <property type="match status" value="1"/>
</dbReference>
<dbReference type="AlphaFoldDB" id="A0AAD8X6B0"/>
<dbReference type="InterPro" id="IPR010259">
    <property type="entry name" value="S8pro/Inhibitor_I9"/>
</dbReference>
<dbReference type="GO" id="GO:0016705">
    <property type="term" value="F:oxidoreductase activity, acting on paired donors, with incorporation or reduction of molecular oxygen"/>
    <property type="evidence" value="ECO:0007669"/>
    <property type="project" value="InterPro"/>
</dbReference>
<feature type="domain" description="Inhibitor I9" evidence="12">
    <location>
        <begin position="45"/>
        <end position="113"/>
    </location>
</feature>
<dbReference type="Gene3D" id="1.10.630.10">
    <property type="entry name" value="Cytochrome P450"/>
    <property type="match status" value="1"/>
</dbReference>
<keyword evidence="11" id="KW-0732">Signal</keyword>
<evidence type="ECO:0000313" key="14">
    <source>
        <dbReference type="Proteomes" id="UP001231189"/>
    </source>
</evidence>
<proteinExistence type="inferred from homology"/>
<protein>
    <recommendedName>
        <fullName evidence="12">Inhibitor I9 domain-containing protein</fullName>
    </recommendedName>
</protein>
<dbReference type="SUPFAM" id="SSF48264">
    <property type="entry name" value="Cytochrome P450"/>
    <property type="match status" value="1"/>
</dbReference>
<gene>
    <name evidence="13" type="ORF">QYE76_014963</name>
</gene>
<dbReference type="InterPro" id="IPR036396">
    <property type="entry name" value="Cyt_P450_sf"/>
</dbReference>
<keyword evidence="14" id="KW-1185">Reference proteome</keyword>
<dbReference type="GO" id="GO:0005506">
    <property type="term" value="F:iron ion binding"/>
    <property type="evidence" value="ECO:0007669"/>
    <property type="project" value="InterPro"/>
</dbReference>
<comment type="caution">
    <text evidence="13">The sequence shown here is derived from an EMBL/GenBank/DDBJ whole genome shotgun (WGS) entry which is preliminary data.</text>
</comment>
<keyword evidence="9" id="KW-0503">Monooxygenase</keyword>
<dbReference type="Gene3D" id="3.30.70.80">
    <property type="entry name" value="Peptidase S8 propeptide/proteinase inhibitor I9"/>
    <property type="match status" value="1"/>
</dbReference>
<evidence type="ECO:0000256" key="5">
    <source>
        <dbReference type="ARBA" id="ARBA00022723"/>
    </source>
</evidence>
<keyword evidence="5" id="KW-0479">Metal-binding</keyword>
<keyword evidence="8" id="KW-0408">Iron</keyword>
<dbReference type="Pfam" id="PF05922">
    <property type="entry name" value="Inhibitor_I9"/>
    <property type="match status" value="1"/>
</dbReference>
<evidence type="ECO:0000256" key="7">
    <source>
        <dbReference type="ARBA" id="ARBA00023002"/>
    </source>
</evidence>
<dbReference type="InterPro" id="IPR037045">
    <property type="entry name" value="S8pro/Inhibitor_I9_sf"/>
</dbReference>
<evidence type="ECO:0000256" key="4">
    <source>
        <dbReference type="ARBA" id="ARBA00022692"/>
    </source>
</evidence>
<dbReference type="GO" id="GO:0004497">
    <property type="term" value="F:monooxygenase activity"/>
    <property type="evidence" value="ECO:0007669"/>
    <property type="project" value="UniProtKB-KW"/>
</dbReference>
<dbReference type="GO" id="GO:0006629">
    <property type="term" value="P:lipid metabolic process"/>
    <property type="evidence" value="ECO:0007669"/>
    <property type="project" value="UniProtKB-ARBA"/>
</dbReference>
<name>A0AAD8X6B0_LOLMU</name>
<evidence type="ECO:0000256" key="6">
    <source>
        <dbReference type="ARBA" id="ARBA00022989"/>
    </source>
</evidence>
<evidence type="ECO:0000256" key="2">
    <source>
        <dbReference type="ARBA" id="ARBA00010617"/>
    </source>
</evidence>
<feature type="chain" id="PRO_5042106935" description="Inhibitor I9 domain-containing protein" evidence="11">
    <location>
        <begin position="20"/>
        <end position="223"/>
    </location>
</feature>